<sequence>MNRGRAATCSWVSALVIGLHYQLIGLHSFSIHKAIGADDSRLGVNLKDPVGPIPVQDAVQDVGIGAGIAVGCSHCQHFIANLKVLPHALLILLLLKHRIVIVGRGRFGAVGAATGDPQRQK</sequence>
<keyword evidence="2" id="KW-1185">Reference proteome</keyword>
<dbReference type="GeneTree" id="ENSGT00990000210351"/>
<evidence type="ECO:0000313" key="1">
    <source>
        <dbReference type="Ensembl" id="ENSLLTP00000006451.1"/>
    </source>
</evidence>
<reference evidence="1" key="2">
    <citation type="submission" date="2025-09" db="UniProtKB">
        <authorList>
            <consortium name="Ensembl"/>
        </authorList>
    </citation>
    <scope>IDENTIFICATION</scope>
</reference>
<dbReference type="Ensembl" id="ENSLLTT00000006702.1">
    <property type="protein sequence ID" value="ENSLLTP00000006451.1"/>
    <property type="gene ID" value="ENSLLTG00000004938.1"/>
</dbReference>
<reference evidence="1" key="1">
    <citation type="submission" date="2025-08" db="UniProtKB">
        <authorList>
            <consortium name="Ensembl"/>
        </authorList>
    </citation>
    <scope>IDENTIFICATION</scope>
</reference>
<proteinExistence type="predicted"/>
<evidence type="ECO:0000313" key="2">
    <source>
        <dbReference type="Proteomes" id="UP000694406"/>
    </source>
</evidence>
<protein>
    <submittedName>
        <fullName evidence="1">Uncharacterized protein</fullName>
    </submittedName>
</protein>
<dbReference type="Proteomes" id="UP000694406">
    <property type="component" value="Unplaced"/>
</dbReference>
<name>A0A8C5RRJ5_LATLA</name>
<dbReference type="AlphaFoldDB" id="A0A8C5RRJ5"/>
<organism evidence="1 2">
    <name type="scientific">Laticauda laticaudata</name>
    <name type="common">Blue-ringed sea krait</name>
    <name type="synonym">Blue-lipped sea krait</name>
    <dbReference type="NCBI Taxonomy" id="8630"/>
    <lineage>
        <taxon>Eukaryota</taxon>
        <taxon>Metazoa</taxon>
        <taxon>Chordata</taxon>
        <taxon>Craniata</taxon>
        <taxon>Vertebrata</taxon>
        <taxon>Euteleostomi</taxon>
        <taxon>Lepidosauria</taxon>
        <taxon>Squamata</taxon>
        <taxon>Bifurcata</taxon>
        <taxon>Unidentata</taxon>
        <taxon>Episquamata</taxon>
        <taxon>Toxicofera</taxon>
        <taxon>Serpentes</taxon>
        <taxon>Colubroidea</taxon>
        <taxon>Elapidae</taxon>
        <taxon>Laticaudinae</taxon>
        <taxon>Laticauda</taxon>
    </lineage>
</organism>
<accession>A0A8C5RRJ5</accession>